<accession>A0AAX4J982</accession>
<dbReference type="KEGG" id="vnx:VNE69_02059"/>
<dbReference type="RefSeq" id="XP_065328677.1">
    <property type="nucleotide sequence ID" value="XM_065472605.1"/>
</dbReference>
<gene>
    <name evidence="1" type="ORF">VNE69_02059</name>
</gene>
<keyword evidence="2" id="KW-1185">Reference proteome</keyword>
<dbReference type="AlphaFoldDB" id="A0AAX4J982"/>
<proteinExistence type="predicted"/>
<dbReference type="GeneID" id="90540349"/>
<name>A0AAX4J982_9MICR</name>
<evidence type="ECO:0000313" key="2">
    <source>
        <dbReference type="Proteomes" id="UP001334084"/>
    </source>
</evidence>
<evidence type="ECO:0000313" key="1">
    <source>
        <dbReference type="EMBL" id="WUR02532.1"/>
    </source>
</evidence>
<reference evidence="1" key="1">
    <citation type="journal article" date="2024" name="BMC Genomics">
        <title>Functional annotation of a divergent genome using sequence and structure-based similarity.</title>
        <authorList>
            <person name="Svedberg D."/>
            <person name="Winiger R.R."/>
            <person name="Berg A."/>
            <person name="Sharma H."/>
            <person name="Tellgren-Roth C."/>
            <person name="Debrunner-Vossbrinck B.A."/>
            <person name="Vossbrinck C.R."/>
            <person name="Barandun J."/>
        </authorList>
    </citation>
    <scope>NUCLEOTIDE SEQUENCE</scope>
    <source>
        <strain evidence="1">Illinois isolate</strain>
    </source>
</reference>
<sequence length="290" mass="34419">MLFMFLYSITIFCSDYIFIYPINDTEISFYVSLNNLDNELQLSLLIHELSILDTLKSCVNRYIGEWFEVGINNPPHYFKPVDISVYQEIEDLLQSVQFNTMEELVTAESFFRNEYILKTTFTPRKFKSYYIERLQVKKGNPEFIFKKSEEKVENDTKLYEKVQFFDEDFYHTEDKTPLKFKTTKEAEKIEKIYDDYCKKGLKLGINRDNIPKTINTLLVEDVKKQNELKKPDEKVLQGYTPNSKINIDNYIFQPNNKDGLNAKVTEQDINSNLDNENKLHNNKNEYLNKV</sequence>
<organism evidence="1 2">
    <name type="scientific">Vairimorpha necatrix</name>
    <dbReference type="NCBI Taxonomy" id="6039"/>
    <lineage>
        <taxon>Eukaryota</taxon>
        <taxon>Fungi</taxon>
        <taxon>Fungi incertae sedis</taxon>
        <taxon>Microsporidia</taxon>
        <taxon>Nosematidae</taxon>
        <taxon>Vairimorpha</taxon>
    </lineage>
</organism>
<protein>
    <submittedName>
        <fullName evidence="1">SP-containing protein</fullName>
    </submittedName>
</protein>
<dbReference type="EMBL" id="CP142727">
    <property type="protein sequence ID" value="WUR02532.1"/>
    <property type="molecule type" value="Genomic_DNA"/>
</dbReference>
<dbReference type="Proteomes" id="UP001334084">
    <property type="component" value="Chromosome 2"/>
</dbReference>